<feature type="region of interest" description="Disordered" evidence="1">
    <location>
        <begin position="460"/>
        <end position="490"/>
    </location>
</feature>
<feature type="compositionally biased region" description="Basic residues" evidence="1">
    <location>
        <begin position="876"/>
        <end position="887"/>
    </location>
</feature>
<gene>
    <name evidence="2" type="ORF">LtaPh_0506900</name>
</gene>
<feature type="compositionally biased region" description="Low complexity" evidence="1">
    <location>
        <begin position="1060"/>
        <end position="1078"/>
    </location>
</feature>
<evidence type="ECO:0000313" key="3">
    <source>
        <dbReference type="Proteomes" id="UP000419144"/>
    </source>
</evidence>
<feature type="compositionally biased region" description="Polar residues" evidence="1">
    <location>
        <begin position="351"/>
        <end position="364"/>
    </location>
</feature>
<feature type="compositionally biased region" description="Low complexity" evidence="1">
    <location>
        <begin position="207"/>
        <end position="217"/>
    </location>
</feature>
<feature type="region of interest" description="Disordered" evidence="1">
    <location>
        <begin position="288"/>
        <end position="397"/>
    </location>
</feature>
<feature type="region of interest" description="Disordered" evidence="1">
    <location>
        <begin position="1034"/>
        <end position="1093"/>
    </location>
</feature>
<feature type="compositionally biased region" description="Polar residues" evidence="1">
    <location>
        <begin position="1280"/>
        <end position="1290"/>
    </location>
</feature>
<feature type="compositionally biased region" description="Polar residues" evidence="1">
    <location>
        <begin position="723"/>
        <end position="741"/>
    </location>
</feature>
<feature type="region of interest" description="Disordered" evidence="1">
    <location>
        <begin position="1205"/>
        <end position="1225"/>
    </location>
</feature>
<feature type="compositionally biased region" description="Basic and acidic residues" evidence="1">
    <location>
        <begin position="592"/>
        <end position="605"/>
    </location>
</feature>
<feature type="compositionally biased region" description="Pro residues" evidence="1">
    <location>
        <begin position="251"/>
        <end position="260"/>
    </location>
</feature>
<dbReference type="OrthoDB" id="249905at2759"/>
<feature type="compositionally biased region" description="Polar residues" evidence="1">
    <location>
        <begin position="844"/>
        <end position="853"/>
    </location>
</feature>
<feature type="compositionally biased region" description="Low complexity" evidence="1">
    <location>
        <begin position="477"/>
        <end position="490"/>
    </location>
</feature>
<name>A0A640K9K2_LEITA</name>
<accession>A0A640K9K2</accession>
<sequence length="1583" mass="163420">MAFVGLSNAPRASHGGGATAMPPPSALGDSNRSSAMPLPPGAYVMKAPYPPGRGGGAAGLMGPTAAVIPPGFGGKIPPGQMLMMAGSQKLLVPPPSSLAAGDRHALGARPPLSGPISPGAMASPPAPPGCGPVGPPRPLPQFACLDGKKIMVPPGVKLLMGSPGPSGAPAAAAAAPPQAVRCSNMMMPSGQGWEASRRLSPTPSTPPGVMGRGAAAAVGGGGGRGSPSPVRMSPGQRPEQLPMQATALPSGLPPTMPPPALAAADASGGKSQGFDFVRSLTNAFNSLRHGSASSKKRSEEQQQQQLRNQTPTGLSARGQSVGSGPAGPHSSHTATPSRRSLVSHPADPSPAQGQQSTSSSQWMGNATRGARHPPLSPRGQSPMPMRPSLSGSGNRGAGIVVGAKKAIMGPPMPGGVYSRAGSAAAASPPGVPLAPSPLHQPQHLSPAGPRLVKRIVGPPTPHARLIPATPQQQRLHAGSTASPTASLPPAAAAAANALRVPHSTVLKEEQMPEAGVRSPGRRLQRLGESSEESNSNGGDGGVAHIAAQAAAAAASHSRGPSYLHDAPVVEDDKTQPPMPSSPSSPRGTAAPETKDQSHHSTDAKARKPTSAAVTGAAMSRSPSSGRCDNHSETSASRGLRPVRQTVTTATRSAAAAAKRRQEEEEHQRYEAAHKNKLESKLLRSSRSKSAPCTKVVRQPKPASTAGAARERRSLQEEEEEGTQKPSSMERSIHSIVSTTSDRALPSASGSSASAVGEQKSGPSPTRGGGSADGDGGNLSASPGSAPMQAGKRTGKSAHLDPSDTRTSGQWQRQFRGKRSALRSQSASRGRGGNNDAYDEEDAESSSQKLTSTDLYRLAKILRDGSTDLMGVDVDHGKRRGRRHHSHHRGDNGSDRGADVGSSDESSWGSRRRGWQRRQYSSAMRRSAAPLSTVGLPWRYAGTQRSLEPFASPPPVRRPLGYINIGGGRYARVGGSPYTRSQSRPRATSVGAVPLDRANTRPLLSDFRACGSYSPLSSERSRGASALRDAFRNAASADGQRRALLESQQASSERGGGADGGAAALYYRSQQRQRFGSRSTPPHPHIRGGRPASEVGLEDTLSSAADSQHPYCVSTSALVSAAPSMTPLRGRSSPLPSSRRWAADQSYHLPLQAPPSAAAVSGADTVSVSVTGGGKGEAKNVGAPASPSLIPATASPTLLARPWEQVRSRSLHSHPRTPSPSTQERWQQEQRYAQLHKNCTASGGSAATAAAVPVPAGRYASDANLDARCSPSRKEEPVCLRSTTSAPLSTRQHLRDSHGGVGGSRSVTAQTCSKWLDEIIDATTVTATGVRAGGGAGGGGEHAAAAAAAAAAANAIPVVDLRREFKPRIDEGTAGVLGGPSRVRAASPSLHNSGTADYREAFIGSRARPHVPGIAFKYMIGARSATGSPPRTGGEASATGGGAVSMKTVNGVSDGLPFSAYSSIRIHDPARKSPWALAPEREGLKVLPGKPALSRRRRIPVDGNAGAENGAADPRLDAHDAGDARHRARGATRTVVEEVHLDEHRRPYLIVRPVPSSEEGEAQRVSVKRLSRPKPIYRRANDLL</sequence>
<feature type="region of interest" description="Disordered" evidence="1">
    <location>
        <begin position="1170"/>
        <end position="1192"/>
    </location>
</feature>
<feature type="region of interest" description="Disordered" evidence="1">
    <location>
        <begin position="188"/>
        <end position="270"/>
    </location>
</feature>
<feature type="compositionally biased region" description="Polar residues" evidence="1">
    <location>
        <begin position="306"/>
        <end position="322"/>
    </location>
</feature>
<feature type="compositionally biased region" description="Low complexity" evidence="1">
    <location>
        <begin position="226"/>
        <end position="235"/>
    </location>
</feature>
<evidence type="ECO:0000313" key="2">
    <source>
        <dbReference type="EMBL" id="GET85801.1"/>
    </source>
</evidence>
<feature type="compositionally biased region" description="Low complexity" evidence="1">
    <location>
        <begin position="418"/>
        <end position="428"/>
    </location>
</feature>
<organism evidence="2 3">
    <name type="scientific">Leishmania tarentolae</name>
    <name type="common">Sauroleishmania tarentolae</name>
    <dbReference type="NCBI Taxonomy" id="5689"/>
    <lineage>
        <taxon>Eukaryota</taxon>
        <taxon>Discoba</taxon>
        <taxon>Euglenozoa</taxon>
        <taxon>Kinetoplastea</taxon>
        <taxon>Metakinetoplastina</taxon>
        <taxon>Trypanosomatida</taxon>
        <taxon>Trypanosomatidae</taxon>
        <taxon>Leishmaniinae</taxon>
        <taxon>Leishmania</taxon>
        <taxon>lizard Leishmania</taxon>
    </lineage>
</organism>
<feature type="compositionally biased region" description="Low complexity" evidence="1">
    <location>
        <begin position="543"/>
        <end position="554"/>
    </location>
</feature>
<proteinExistence type="predicted"/>
<feature type="compositionally biased region" description="Low complexity" evidence="1">
    <location>
        <begin position="643"/>
        <end position="656"/>
    </location>
</feature>
<comment type="caution">
    <text evidence="2">The sequence shown here is derived from an EMBL/GenBank/DDBJ whole genome shotgun (WGS) entry which is preliminary data.</text>
</comment>
<feature type="compositionally biased region" description="Gly residues" evidence="1">
    <location>
        <begin position="766"/>
        <end position="776"/>
    </location>
</feature>
<feature type="region of interest" description="Disordered" evidence="1">
    <location>
        <begin position="505"/>
        <end position="853"/>
    </location>
</feature>
<protein>
    <submittedName>
        <fullName evidence="2">Uncharacterized protein</fullName>
    </submittedName>
</protein>
<feature type="region of interest" description="Disordered" evidence="1">
    <location>
        <begin position="1275"/>
        <end position="1305"/>
    </location>
</feature>
<feature type="region of interest" description="Disordered" evidence="1">
    <location>
        <begin position="865"/>
        <end position="927"/>
    </location>
</feature>
<feature type="compositionally biased region" description="Polar residues" evidence="1">
    <location>
        <begin position="620"/>
        <end position="636"/>
    </location>
</feature>
<dbReference type="EMBL" id="BLBS01000006">
    <property type="protein sequence ID" value="GET85801.1"/>
    <property type="molecule type" value="Genomic_DNA"/>
</dbReference>
<dbReference type="VEuPathDB" id="TriTrypDB:LtaPh_0506900"/>
<feature type="region of interest" description="Disordered" evidence="1">
    <location>
        <begin position="418"/>
        <end position="446"/>
    </location>
</feature>
<keyword evidence="3" id="KW-1185">Reference proteome</keyword>
<evidence type="ECO:0000256" key="1">
    <source>
        <dbReference type="SAM" id="MobiDB-lite"/>
    </source>
</evidence>
<reference evidence="2" key="1">
    <citation type="submission" date="2019-11" db="EMBL/GenBank/DDBJ databases">
        <title>Leishmania tarentolae CDS.</title>
        <authorList>
            <person name="Goto Y."/>
            <person name="Yamagishi J."/>
        </authorList>
    </citation>
    <scope>NUCLEOTIDE SEQUENCE [LARGE SCALE GENOMIC DNA]</scope>
    <source>
        <strain evidence="2">Parrot Tar II</strain>
    </source>
</reference>
<feature type="compositionally biased region" description="Basic and acidic residues" evidence="1">
    <location>
        <begin position="659"/>
        <end position="681"/>
    </location>
</feature>
<feature type="compositionally biased region" description="Basic and acidic residues" evidence="1">
    <location>
        <begin position="888"/>
        <end position="897"/>
    </location>
</feature>
<dbReference type="Proteomes" id="UP000419144">
    <property type="component" value="Unassembled WGS sequence"/>
</dbReference>
<feature type="region of interest" description="Disordered" evidence="1">
    <location>
        <begin position="1"/>
        <end position="34"/>
    </location>
</feature>
<feature type="compositionally biased region" description="Polar residues" evidence="1">
    <location>
        <begin position="330"/>
        <end position="340"/>
    </location>
</feature>